<proteinExistence type="predicted"/>
<sequence>MSPVARILNSPFIRTDIYLGFSSRLGLDASAFLTRTSELQIHTRKPHTLPRLRQFPQYTLDTLSFHRLQLFWVVIVICRLNTVLAIL</sequence>
<dbReference type="WBParaSite" id="MCU_003640-RA">
    <property type="protein sequence ID" value="MCU_003640-RA"/>
    <property type="gene ID" value="MCU_003640"/>
</dbReference>
<name>A0A5K3EWE3_MESCO</name>
<dbReference type="AlphaFoldDB" id="A0A5K3EWE3"/>
<accession>A0A5K3EWE3</accession>
<reference evidence="1" key="1">
    <citation type="submission" date="2019-11" db="UniProtKB">
        <authorList>
            <consortium name="WormBaseParasite"/>
        </authorList>
    </citation>
    <scope>IDENTIFICATION</scope>
</reference>
<evidence type="ECO:0000313" key="1">
    <source>
        <dbReference type="WBParaSite" id="MCU_003640-RA"/>
    </source>
</evidence>
<protein>
    <submittedName>
        <fullName evidence="1">Uncharacterized protein</fullName>
    </submittedName>
</protein>
<organism evidence="1">
    <name type="scientific">Mesocestoides corti</name>
    <name type="common">Flatworm</name>
    <dbReference type="NCBI Taxonomy" id="53468"/>
    <lineage>
        <taxon>Eukaryota</taxon>
        <taxon>Metazoa</taxon>
        <taxon>Spiralia</taxon>
        <taxon>Lophotrochozoa</taxon>
        <taxon>Platyhelminthes</taxon>
        <taxon>Cestoda</taxon>
        <taxon>Eucestoda</taxon>
        <taxon>Cyclophyllidea</taxon>
        <taxon>Mesocestoididae</taxon>
        <taxon>Mesocestoides</taxon>
    </lineage>
</organism>